<dbReference type="GO" id="GO:0016791">
    <property type="term" value="F:phosphatase activity"/>
    <property type="evidence" value="ECO:0007669"/>
    <property type="project" value="TreeGrafter"/>
</dbReference>
<keyword evidence="2" id="KW-1185">Reference proteome</keyword>
<dbReference type="SFLD" id="SFLDG01140">
    <property type="entry name" value="C2.B:_Phosphomannomutase_and_P"/>
    <property type="match status" value="1"/>
</dbReference>
<dbReference type="CDD" id="cd07516">
    <property type="entry name" value="HAD_Pase"/>
    <property type="match status" value="1"/>
</dbReference>
<accession>A0A212RGG5</accession>
<dbReference type="InterPro" id="IPR000150">
    <property type="entry name" value="Cof"/>
</dbReference>
<evidence type="ECO:0000313" key="2">
    <source>
        <dbReference type="Proteomes" id="UP000197065"/>
    </source>
</evidence>
<protein>
    <recommendedName>
        <fullName evidence="3">Cof subfamily of IIB subfamily of haloacid dehalogenase superfamily/HAD-superfamily hydrolase, subfamily IIB</fullName>
    </recommendedName>
</protein>
<dbReference type="SFLD" id="SFLDS00003">
    <property type="entry name" value="Haloacid_Dehalogenase"/>
    <property type="match status" value="1"/>
</dbReference>
<dbReference type="AlphaFoldDB" id="A0A212RGG5"/>
<reference evidence="1 2" key="1">
    <citation type="submission" date="2017-06" db="EMBL/GenBank/DDBJ databases">
        <authorList>
            <person name="Kim H.J."/>
            <person name="Triplett B.A."/>
        </authorList>
    </citation>
    <scope>NUCLEOTIDE SEQUENCE [LARGE SCALE GENOMIC DNA]</scope>
    <source>
        <strain evidence="1 2">B29T1</strain>
    </source>
</reference>
<dbReference type="Gene3D" id="3.40.50.1000">
    <property type="entry name" value="HAD superfamily/HAD-like"/>
    <property type="match status" value="1"/>
</dbReference>
<gene>
    <name evidence="1" type="ORF">SAMN07250955_10891</name>
</gene>
<organism evidence="1 2">
    <name type="scientific">Arboricoccus pini</name>
    <dbReference type="NCBI Taxonomy" id="1963835"/>
    <lineage>
        <taxon>Bacteria</taxon>
        <taxon>Pseudomonadati</taxon>
        <taxon>Pseudomonadota</taxon>
        <taxon>Alphaproteobacteria</taxon>
        <taxon>Geminicoccales</taxon>
        <taxon>Geminicoccaceae</taxon>
        <taxon>Arboricoccus</taxon>
    </lineage>
</organism>
<dbReference type="RefSeq" id="WP_207762058.1">
    <property type="nucleotide sequence ID" value="NZ_FYEH01000008.1"/>
</dbReference>
<dbReference type="Pfam" id="PF08282">
    <property type="entry name" value="Hydrolase_3"/>
    <property type="match status" value="1"/>
</dbReference>
<dbReference type="Proteomes" id="UP000197065">
    <property type="component" value="Unassembled WGS sequence"/>
</dbReference>
<dbReference type="InterPro" id="IPR006379">
    <property type="entry name" value="HAD-SF_hydro_IIB"/>
</dbReference>
<name>A0A212RGG5_9PROT</name>
<dbReference type="NCBIfam" id="TIGR01484">
    <property type="entry name" value="HAD-SF-IIB"/>
    <property type="match status" value="1"/>
</dbReference>
<dbReference type="SUPFAM" id="SSF56784">
    <property type="entry name" value="HAD-like"/>
    <property type="match status" value="1"/>
</dbReference>
<dbReference type="InterPro" id="IPR023214">
    <property type="entry name" value="HAD_sf"/>
</dbReference>
<sequence length="274" mass="29583">MPESIMPVRPIRLLLSDVDGTLVTRDKVLSQANIDAVRRLGEHGIGFTVTSARPPQGLAMLIKPLRIELPVSGFNGGLFTQPDFKVIEERRIGLAEAKAALAAFDDAGVSVWLFTAEHWVVRDPEGPRVDHETFTIGYPPRIVEEFDDALLGAAIKMVGVSDDHPALAELEARMQAAFGARIAASRSQVYYLDITHPNATKGTVVDRLATLLRIDATEIATIGDSANDVAMFERSGFAIAMGNANETVRAKAQAVTGSNEESGFAQAVERYLLA</sequence>
<proteinExistence type="predicted"/>
<dbReference type="PANTHER" id="PTHR10000">
    <property type="entry name" value="PHOSPHOSERINE PHOSPHATASE"/>
    <property type="match status" value="1"/>
</dbReference>
<evidence type="ECO:0008006" key="3">
    <source>
        <dbReference type="Google" id="ProtNLM"/>
    </source>
</evidence>
<dbReference type="Gene3D" id="3.30.1240.10">
    <property type="match status" value="1"/>
</dbReference>
<evidence type="ECO:0000313" key="1">
    <source>
        <dbReference type="EMBL" id="SNB71270.1"/>
    </source>
</evidence>
<dbReference type="PROSITE" id="PS01228">
    <property type="entry name" value="COF_1"/>
    <property type="match status" value="1"/>
</dbReference>
<dbReference type="NCBIfam" id="TIGR00099">
    <property type="entry name" value="Cof-subfamily"/>
    <property type="match status" value="1"/>
</dbReference>
<dbReference type="InterPro" id="IPR036412">
    <property type="entry name" value="HAD-like_sf"/>
</dbReference>
<dbReference type="GO" id="GO:0005829">
    <property type="term" value="C:cytosol"/>
    <property type="evidence" value="ECO:0007669"/>
    <property type="project" value="TreeGrafter"/>
</dbReference>
<dbReference type="GO" id="GO:0000287">
    <property type="term" value="F:magnesium ion binding"/>
    <property type="evidence" value="ECO:0007669"/>
    <property type="project" value="TreeGrafter"/>
</dbReference>
<dbReference type="EMBL" id="FYEH01000008">
    <property type="protein sequence ID" value="SNB71270.1"/>
    <property type="molecule type" value="Genomic_DNA"/>
</dbReference>
<dbReference type="PANTHER" id="PTHR10000:SF8">
    <property type="entry name" value="HAD SUPERFAMILY HYDROLASE-LIKE, TYPE 3"/>
    <property type="match status" value="1"/>
</dbReference>